<dbReference type="PANTHER" id="PTHR21568">
    <property type="entry name" value="TRNA PSEUDOURIDINE SYNTHASE PUS10"/>
    <property type="match status" value="1"/>
</dbReference>
<evidence type="ECO:0000313" key="8">
    <source>
        <dbReference type="EMBL" id="KZX15982.1"/>
    </source>
</evidence>
<name>A0A166DV37_9EURY</name>
<feature type="active site" description="Nucleophile" evidence="5">
    <location>
        <position position="276"/>
    </location>
</feature>
<dbReference type="Proteomes" id="UP000077245">
    <property type="component" value="Unassembled WGS sequence"/>
</dbReference>
<evidence type="ECO:0000313" key="9">
    <source>
        <dbReference type="Proteomes" id="UP000077245"/>
    </source>
</evidence>
<dbReference type="EMBL" id="LWMV01000021">
    <property type="protein sequence ID" value="KZX15982.1"/>
    <property type="molecule type" value="Genomic_DNA"/>
</dbReference>
<evidence type="ECO:0000259" key="6">
    <source>
        <dbReference type="Pfam" id="PF21238"/>
    </source>
</evidence>
<dbReference type="PATRIC" id="fig|49547.3.peg.167"/>
<reference evidence="8 9" key="1">
    <citation type="submission" date="2016-04" db="EMBL/GenBank/DDBJ databases">
        <title>Genome sequence of Methanobrevibacter curvatus DSM 11111.</title>
        <authorList>
            <person name="Poehlein A."/>
            <person name="Seedorf H."/>
            <person name="Daniel R."/>
        </authorList>
    </citation>
    <scope>NUCLEOTIDE SEQUENCE [LARGE SCALE GENOMIC DNA]</scope>
    <source>
        <strain evidence="8 9">DSM 11111</strain>
    </source>
</reference>
<dbReference type="Pfam" id="PF22023">
    <property type="entry name" value="Pus10_THUMP_arc"/>
    <property type="match status" value="1"/>
</dbReference>
<proteinExistence type="inferred from homology"/>
<dbReference type="AlphaFoldDB" id="A0A166DV37"/>
<evidence type="ECO:0000256" key="5">
    <source>
        <dbReference type="HAMAP-Rule" id="MF_01893"/>
    </source>
</evidence>
<sequence length="450" mass="52384">MTSKDVISNEEISKIGLLLKETNGIICKNCFKRKLNLEDLEKLNFEGLKELNLEKLEKNYNEVTNNKNFKFTDDFNGCSICKGILSNLDEKKIIEKIEEKISYLDLEFDTFLLGSKIPKKIIENEDKISKELGIESETIKKEINKRIGEKLEAKLNKPVDFENPNVIIMIDFNKVFKFLEKHKKENNFHEEIKKIFEEIKIRIQINPIFIEGRYLKFIRTIPQTKWPCRKCKGKGCEECNFTGKQYLESVEELISKIAIKEFKGYKAKFHGAGREDIDVKMLGNGRPFVLEILEPKKRFLDLNKLEKDVNSYSKNKTEYLNLKFTTKNRKAEIKVSSPDTYKVYRSYVECDGEIDDNDLEKLKILKTIEQVTPIRVAHRRADKTRIKEVKELQTKKISDNSFEMIVKTQGGLYIKELISSDEGRTKPSVSEILSLNCICKELDVIEVSSK</sequence>
<organism evidence="8 9">
    <name type="scientific">Methanobrevibacter curvatus</name>
    <dbReference type="NCBI Taxonomy" id="49547"/>
    <lineage>
        <taxon>Archaea</taxon>
        <taxon>Methanobacteriati</taxon>
        <taxon>Methanobacteriota</taxon>
        <taxon>Methanomada group</taxon>
        <taxon>Methanobacteria</taxon>
        <taxon>Methanobacteriales</taxon>
        <taxon>Methanobacteriaceae</taxon>
        <taxon>Methanobrevibacter</taxon>
    </lineage>
</organism>
<gene>
    <name evidence="5" type="primary">pus10</name>
    <name evidence="8" type="ORF">MBCUR_01580</name>
</gene>
<comment type="catalytic activity">
    <reaction evidence="5">
        <text>uridine(54) in tRNA = pseudouridine(54) in tRNA</text>
        <dbReference type="Rhea" id="RHEA:57876"/>
        <dbReference type="Rhea" id="RHEA-COMP:10193"/>
        <dbReference type="Rhea" id="RHEA-COMP:14141"/>
        <dbReference type="ChEBI" id="CHEBI:65314"/>
        <dbReference type="ChEBI" id="CHEBI:65315"/>
    </reaction>
</comment>
<comment type="function">
    <text evidence="5">Responsible for synthesis of pseudouridine from uracil-54 and uracil-55 in the psi GC loop of transfer RNAs.</text>
</comment>
<feature type="binding site" evidence="5">
    <location>
        <position position="413"/>
    </location>
    <ligand>
        <name>substrate</name>
    </ligand>
</feature>
<dbReference type="OrthoDB" id="10348at2157"/>
<dbReference type="GO" id="GO:0000049">
    <property type="term" value="F:tRNA binding"/>
    <property type="evidence" value="ECO:0007669"/>
    <property type="project" value="InterPro"/>
</dbReference>
<dbReference type="InterPro" id="IPR048741">
    <property type="entry name" value="Pus10-like_C"/>
</dbReference>
<evidence type="ECO:0000256" key="2">
    <source>
        <dbReference type="ARBA" id="ARBA00022694"/>
    </source>
</evidence>
<dbReference type="PANTHER" id="PTHR21568:SF0">
    <property type="entry name" value="TRNA PSEUDOURIDINE SYNTHASE PUS10"/>
    <property type="match status" value="1"/>
</dbReference>
<comment type="caution">
    <text evidence="8">The sequence shown here is derived from an EMBL/GenBank/DDBJ whole genome shotgun (WGS) entry which is preliminary data.</text>
</comment>
<dbReference type="HAMAP" id="MF_01893">
    <property type="entry name" value="Pus10_arch"/>
    <property type="match status" value="1"/>
</dbReference>
<dbReference type="EC" id="5.4.99.25" evidence="5"/>
<dbReference type="SUPFAM" id="SSF55120">
    <property type="entry name" value="Pseudouridine synthase"/>
    <property type="match status" value="1"/>
</dbReference>
<dbReference type="GO" id="GO:0160148">
    <property type="term" value="F:tRNA pseudouridine(55) synthase activity"/>
    <property type="evidence" value="ECO:0007669"/>
    <property type="project" value="UniProtKB-EC"/>
</dbReference>
<feature type="binding site" evidence="5">
    <location>
        <position position="344"/>
    </location>
    <ligand>
        <name>substrate</name>
    </ligand>
</feature>
<dbReference type="Gene3D" id="3.30.70.2510">
    <property type="match status" value="1"/>
</dbReference>
<dbReference type="GO" id="GO:0031119">
    <property type="term" value="P:tRNA pseudouridine synthesis"/>
    <property type="evidence" value="ECO:0007669"/>
    <property type="project" value="UniProtKB-UniRule"/>
</dbReference>
<dbReference type="FunFam" id="3.30.70.2510:FF:000001">
    <property type="entry name" value="tRNA pseudouridine synthase Pus10"/>
    <property type="match status" value="1"/>
</dbReference>
<dbReference type="RefSeq" id="WP_067088980.1">
    <property type="nucleotide sequence ID" value="NZ_LWMV01000021.1"/>
</dbReference>
<evidence type="ECO:0000259" key="7">
    <source>
        <dbReference type="Pfam" id="PF22023"/>
    </source>
</evidence>
<dbReference type="InterPro" id="IPR039894">
    <property type="entry name" value="Pus10-like"/>
</dbReference>
<evidence type="ECO:0000256" key="1">
    <source>
        <dbReference type="ARBA" id="ARBA00009652"/>
    </source>
</evidence>
<keyword evidence="4 5" id="KW-0413">Isomerase</keyword>
<feature type="domain" description="Pus10 THUMP" evidence="7">
    <location>
        <begin position="96"/>
        <end position="171"/>
    </location>
</feature>
<dbReference type="NCBIfam" id="TIGR01213">
    <property type="entry name" value="pseudo_Pus10arc"/>
    <property type="match status" value="1"/>
</dbReference>
<keyword evidence="2 5" id="KW-0819">tRNA processing</keyword>
<evidence type="ECO:0000256" key="3">
    <source>
        <dbReference type="ARBA" id="ARBA00022884"/>
    </source>
</evidence>
<protein>
    <recommendedName>
        <fullName evidence="5">tRNA pseudouridine synthase Pus10</fullName>
        <ecNumber evidence="5">5.4.99.25</ecNumber>
    </recommendedName>
    <alternativeName>
        <fullName evidence="5">tRNA pseudouridine 54/55 synthase</fullName>
        <shortName evidence="5">Psi54/55 synthase</shortName>
    </alternativeName>
</protein>
<feature type="domain" description="Pus10-like C-terminal" evidence="6">
    <location>
        <begin position="209"/>
        <end position="447"/>
    </location>
</feature>
<accession>A0A166DV37</accession>
<dbReference type="STRING" id="49547.MBCUR_01580"/>
<evidence type="ECO:0000256" key="4">
    <source>
        <dbReference type="ARBA" id="ARBA00023235"/>
    </source>
</evidence>
<comment type="similarity">
    <text evidence="1 5">Belongs to the pseudouridine synthase Pus10 family.</text>
</comment>
<keyword evidence="9" id="KW-1185">Reference proteome</keyword>
<comment type="catalytic activity">
    <reaction evidence="5">
        <text>uridine(55) in tRNA = pseudouridine(55) in tRNA</text>
        <dbReference type="Rhea" id="RHEA:42532"/>
        <dbReference type="Rhea" id="RHEA-COMP:10101"/>
        <dbReference type="Rhea" id="RHEA-COMP:10102"/>
        <dbReference type="ChEBI" id="CHEBI:65314"/>
        <dbReference type="ChEBI" id="CHEBI:65315"/>
        <dbReference type="EC" id="5.4.99.25"/>
    </reaction>
</comment>
<dbReference type="InterPro" id="IPR005912">
    <property type="entry name" value="Pus10"/>
</dbReference>
<dbReference type="Pfam" id="PF21238">
    <property type="entry name" value="Pus10_C"/>
    <property type="match status" value="1"/>
</dbReference>
<dbReference type="InterPro" id="IPR020103">
    <property type="entry name" value="PsdUridine_synth_cat_dom_sf"/>
</dbReference>
<dbReference type="InterPro" id="IPR055174">
    <property type="entry name" value="Pus10_THUMP_arc"/>
</dbReference>
<dbReference type="Gene3D" id="3.30.70.3190">
    <property type="match status" value="1"/>
</dbReference>
<keyword evidence="3 5" id="KW-0694">RNA-binding</keyword>